<protein>
    <submittedName>
        <fullName evidence="1">Uncharacterized protein</fullName>
    </submittedName>
</protein>
<dbReference type="EMBL" id="MU155280">
    <property type="protein sequence ID" value="KAF9476825.1"/>
    <property type="molecule type" value="Genomic_DNA"/>
</dbReference>
<sequence length="120" mass="13827">MSNVPAKCKGFKCKPGATDCCCRRILYNQPDFASVTSVLEAVCIARGVEVRFLLNFHCELNFIEKCWGRAKFFFTRSLRFMDAYHRGLNGRQAAWATRKYRGHRVLPNSIMEDLEEEGIL</sequence>
<dbReference type="OrthoDB" id="2416294at2759"/>
<evidence type="ECO:0000313" key="1">
    <source>
        <dbReference type="EMBL" id="KAF9476825.1"/>
    </source>
</evidence>
<reference evidence="1" key="1">
    <citation type="submission" date="2020-11" db="EMBL/GenBank/DDBJ databases">
        <authorList>
            <consortium name="DOE Joint Genome Institute"/>
            <person name="Ahrendt S."/>
            <person name="Riley R."/>
            <person name="Andreopoulos W."/>
            <person name="Labutti K."/>
            <person name="Pangilinan J."/>
            <person name="Ruiz-Duenas F.J."/>
            <person name="Barrasa J.M."/>
            <person name="Sanchez-Garcia M."/>
            <person name="Camarero S."/>
            <person name="Miyauchi S."/>
            <person name="Serrano A."/>
            <person name="Linde D."/>
            <person name="Babiker R."/>
            <person name="Drula E."/>
            <person name="Ayuso-Fernandez I."/>
            <person name="Pacheco R."/>
            <person name="Padilla G."/>
            <person name="Ferreira P."/>
            <person name="Barriuso J."/>
            <person name="Kellner H."/>
            <person name="Castanera R."/>
            <person name="Alfaro M."/>
            <person name="Ramirez L."/>
            <person name="Pisabarro A.G."/>
            <person name="Kuo A."/>
            <person name="Tritt A."/>
            <person name="Lipzen A."/>
            <person name="He G."/>
            <person name="Yan M."/>
            <person name="Ng V."/>
            <person name="Cullen D."/>
            <person name="Martin F."/>
            <person name="Rosso M.-N."/>
            <person name="Henrissat B."/>
            <person name="Hibbett D."/>
            <person name="Martinez A.T."/>
            <person name="Grigoriev I.V."/>
        </authorList>
    </citation>
    <scope>NUCLEOTIDE SEQUENCE</scope>
    <source>
        <strain evidence="1">CIRM-BRFM 674</strain>
    </source>
</reference>
<gene>
    <name evidence="1" type="ORF">BDN70DRAFT_907465</name>
</gene>
<dbReference type="AlphaFoldDB" id="A0A9P5YZC5"/>
<keyword evidence="2" id="KW-1185">Reference proteome</keyword>
<dbReference type="Proteomes" id="UP000807469">
    <property type="component" value="Unassembled WGS sequence"/>
</dbReference>
<evidence type="ECO:0000313" key="2">
    <source>
        <dbReference type="Proteomes" id="UP000807469"/>
    </source>
</evidence>
<accession>A0A9P5YZC5</accession>
<name>A0A9P5YZC5_9AGAR</name>
<comment type="caution">
    <text evidence="1">The sequence shown here is derived from an EMBL/GenBank/DDBJ whole genome shotgun (WGS) entry which is preliminary data.</text>
</comment>
<organism evidence="1 2">
    <name type="scientific">Pholiota conissans</name>
    <dbReference type="NCBI Taxonomy" id="109636"/>
    <lineage>
        <taxon>Eukaryota</taxon>
        <taxon>Fungi</taxon>
        <taxon>Dikarya</taxon>
        <taxon>Basidiomycota</taxon>
        <taxon>Agaricomycotina</taxon>
        <taxon>Agaricomycetes</taxon>
        <taxon>Agaricomycetidae</taxon>
        <taxon>Agaricales</taxon>
        <taxon>Agaricineae</taxon>
        <taxon>Strophariaceae</taxon>
        <taxon>Pholiota</taxon>
    </lineage>
</organism>
<proteinExistence type="predicted"/>